<keyword evidence="9" id="KW-0418">Kinase</keyword>
<name>A0A9D9E0U3_9SPIO</name>
<proteinExistence type="predicted"/>
<evidence type="ECO:0000256" key="5">
    <source>
        <dbReference type="ARBA" id="ARBA00022741"/>
    </source>
</evidence>
<keyword evidence="3" id="KW-0288">FMN</keyword>
<evidence type="ECO:0000259" key="8">
    <source>
        <dbReference type="SMART" id="SM00904"/>
    </source>
</evidence>
<dbReference type="GO" id="GO:0008531">
    <property type="term" value="F:riboflavin kinase activity"/>
    <property type="evidence" value="ECO:0007669"/>
    <property type="project" value="UniProtKB-EC"/>
</dbReference>
<accession>A0A9D9E0U3</accession>
<evidence type="ECO:0000256" key="6">
    <source>
        <dbReference type="ARBA" id="ARBA00022840"/>
    </source>
</evidence>
<dbReference type="EMBL" id="JADIMT010000072">
    <property type="protein sequence ID" value="MBO8436605.1"/>
    <property type="molecule type" value="Genomic_DNA"/>
</dbReference>
<keyword evidence="4" id="KW-0808">Transferase</keyword>
<dbReference type="SMART" id="SM00904">
    <property type="entry name" value="Flavokinase"/>
    <property type="match status" value="1"/>
</dbReference>
<evidence type="ECO:0000256" key="7">
    <source>
        <dbReference type="ARBA" id="ARBA00047880"/>
    </source>
</evidence>
<dbReference type="AlphaFoldDB" id="A0A9D9E0U3"/>
<dbReference type="Pfam" id="PF01687">
    <property type="entry name" value="Flavokinase"/>
    <property type="match status" value="1"/>
</dbReference>
<dbReference type="PANTHER" id="PTHR22749:SF6">
    <property type="entry name" value="RIBOFLAVIN KINASE"/>
    <property type="match status" value="1"/>
</dbReference>
<protein>
    <recommendedName>
        <fullName evidence="1">riboflavin kinase</fullName>
        <ecNumber evidence="1">2.7.1.26</ecNumber>
    </recommendedName>
</protein>
<feature type="domain" description="Riboflavin kinase" evidence="8">
    <location>
        <begin position="6"/>
        <end position="125"/>
    </location>
</feature>
<keyword evidence="6" id="KW-0067">ATP-binding</keyword>
<dbReference type="Gene3D" id="2.40.30.30">
    <property type="entry name" value="Riboflavin kinase-like"/>
    <property type="match status" value="1"/>
</dbReference>
<organism evidence="9 10">
    <name type="scientific">Candidatus Ornithospirochaeta stercoripullorum</name>
    <dbReference type="NCBI Taxonomy" id="2840899"/>
    <lineage>
        <taxon>Bacteria</taxon>
        <taxon>Pseudomonadati</taxon>
        <taxon>Spirochaetota</taxon>
        <taxon>Spirochaetia</taxon>
        <taxon>Spirochaetales</taxon>
        <taxon>Spirochaetaceae</taxon>
        <taxon>Spirochaetaceae incertae sedis</taxon>
        <taxon>Candidatus Ornithospirochaeta</taxon>
    </lineage>
</organism>
<evidence type="ECO:0000256" key="3">
    <source>
        <dbReference type="ARBA" id="ARBA00022643"/>
    </source>
</evidence>
<keyword evidence="2" id="KW-0285">Flavoprotein</keyword>
<sequence>MQYISVLTGKVIHGKGLGRTVGMPTANLQPARGSEIPPQGVYASLVHIKDGVYIGVTNIGERPTVDNDSRFTIETNINSFDKDIYGETMTLTILYFLRPIKKMKSLKEVKEQVDKDMAKAIALISQEKISQ</sequence>
<gene>
    <name evidence="9" type="ORF">IAA97_06470</name>
</gene>
<dbReference type="GO" id="GO:0009398">
    <property type="term" value="P:FMN biosynthetic process"/>
    <property type="evidence" value="ECO:0007669"/>
    <property type="project" value="TreeGrafter"/>
</dbReference>
<reference evidence="9" key="1">
    <citation type="submission" date="2020-10" db="EMBL/GenBank/DDBJ databases">
        <authorList>
            <person name="Gilroy R."/>
        </authorList>
    </citation>
    <scope>NUCLEOTIDE SEQUENCE</scope>
    <source>
        <strain evidence="9">7293</strain>
    </source>
</reference>
<dbReference type="InterPro" id="IPR015865">
    <property type="entry name" value="Riboflavin_kinase_bac/euk"/>
</dbReference>
<dbReference type="SUPFAM" id="SSF82114">
    <property type="entry name" value="Riboflavin kinase-like"/>
    <property type="match status" value="1"/>
</dbReference>
<comment type="caution">
    <text evidence="9">The sequence shown here is derived from an EMBL/GenBank/DDBJ whole genome shotgun (WGS) entry which is preliminary data.</text>
</comment>
<evidence type="ECO:0000313" key="10">
    <source>
        <dbReference type="Proteomes" id="UP000823615"/>
    </source>
</evidence>
<reference evidence="9" key="2">
    <citation type="journal article" date="2021" name="PeerJ">
        <title>Extensive microbial diversity within the chicken gut microbiome revealed by metagenomics and culture.</title>
        <authorList>
            <person name="Gilroy R."/>
            <person name="Ravi A."/>
            <person name="Getino M."/>
            <person name="Pursley I."/>
            <person name="Horton D.L."/>
            <person name="Alikhan N.F."/>
            <person name="Baker D."/>
            <person name="Gharbi K."/>
            <person name="Hall N."/>
            <person name="Watson M."/>
            <person name="Adriaenssens E.M."/>
            <person name="Foster-Nyarko E."/>
            <person name="Jarju S."/>
            <person name="Secka A."/>
            <person name="Antonio M."/>
            <person name="Oren A."/>
            <person name="Chaudhuri R.R."/>
            <person name="La Ragione R."/>
            <person name="Hildebrand F."/>
            <person name="Pallen M.J."/>
        </authorList>
    </citation>
    <scope>NUCLEOTIDE SEQUENCE</scope>
    <source>
        <strain evidence="9">7293</strain>
    </source>
</reference>
<dbReference type="EC" id="2.7.1.26" evidence="1"/>
<evidence type="ECO:0000256" key="4">
    <source>
        <dbReference type="ARBA" id="ARBA00022679"/>
    </source>
</evidence>
<keyword evidence="5" id="KW-0547">Nucleotide-binding</keyword>
<dbReference type="InterPro" id="IPR023465">
    <property type="entry name" value="Riboflavin_kinase_dom_sf"/>
</dbReference>
<dbReference type="InterPro" id="IPR023468">
    <property type="entry name" value="Riboflavin_kinase"/>
</dbReference>
<evidence type="ECO:0000256" key="1">
    <source>
        <dbReference type="ARBA" id="ARBA00012105"/>
    </source>
</evidence>
<evidence type="ECO:0000256" key="2">
    <source>
        <dbReference type="ARBA" id="ARBA00022630"/>
    </source>
</evidence>
<evidence type="ECO:0000313" key="9">
    <source>
        <dbReference type="EMBL" id="MBO8436605.1"/>
    </source>
</evidence>
<dbReference type="GO" id="GO:0005524">
    <property type="term" value="F:ATP binding"/>
    <property type="evidence" value="ECO:0007669"/>
    <property type="project" value="UniProtKB-KW"/>
</dbReference>
<dbReference type="PANTHER" id="PTHR22749">
    <property type="entry name" value="RIBOFLAVIN KINASE/FMN ADENYLYLTRANSFERASE"/>
    <property type="match status" value="1"/>
</dbReference>
<comment type="catalytic activity">
    <reaction evidence="7">
        <text>riboflavin + ATP = FMN + ADP + H(+)</text>
        <dbReference type="Rhea" id="RHEA:14357"/>
        <dbReference type="ChEBI" id="CHEBI:15378"/>
        <dbReference type="ChEBI" id="CHEBI:30616"/>
        <dbReference type="ChEBI" id="CHEBI:57986"/>
        <dbReference type="ChEBI" id="CHEBI:58210"/>
        <dbReference type="ChEBI" id="CHEBI:456216"/>
        <dbReference type="EC" id="2.7.1.26"/>
    </reaction>
</comment>
<dbReference type="GO" id="GO:0009231">
    <property type="term" value="P:riboflavin biosynthetic process"/>
    <property type="evidence" value="ECO:0007669"/>
    <property type="project" value="InterPro"/>
</dbReference>
<dbReference type="Proteomes" id="UP000823615">
    <property type="component" value="Unassembled WGS sequence"/>
</dbReference>